<dbReference type="SUPFAM" id="SSF55315">
    <property type="entry name" value="L30e-like"/>
    <property type="match status" value="1"/>
</dbReference>
<dbReference type="InterPro" id="IPR029028">
    <property type="entry name" value="Alpha/beta_knot_MTases"/>
</dbReference>
<proteinExistence type="predicted"/>
<keyword evidence="2" id="KW-0808">Transferase</keyword>
<dbReference type="Proteomes" id="UP001529256">
    <property type="component" value="Unassembled WGS sequence"/>
</dbReference>
<evidence type="ECO:0000256" key="1">
    <source>
        <dbReference type="ARBA" id="ARBA00022603"/>
    </source>
</evidence>
<organism evidence="4 5">
    <name type="scientific">Thermophilibacter provencensis</name>
    <dbReference type="NCBI Taxonomy" id="1852386"/>
    <lineage>
        <taxon>Bacteria</taxon>
        <taxon>Bacillati</taxon>
        <taxon>Actinomycetota</taxon>
        <taxon>Coriobacteriia</taxon>
        <taxon>Coriobacteriales</taxon>
        <taxon>Atopobiaceae</taxon>
        <taxon>Thermophilibacter</taxon>
    </lineage>
</organism>
<dbReference type="EMBL" id="JAUDEA010000002">
    <property type="protein sequence ID" value="MDM8270425.1"/>
    <property type="molecule type" value="Genomic_DNA"/>
</dbReference>
<dbReference type="CDD" id="cd18095">
    <property type="entry name" value="SpoU-like_rRNA-MTase"/>
    <property type="match status" value="1"/>
</dbReference>
<reference evidence="4" key="1">
    <citation type="submission" date="2023-06" db="EMBL/GenBank/DDBJ databases">
        <title>Identification and characterization of horizontal gene transfer across gut microbiota members of farm animals based on homology search.</title>
        <authorList>
            <person name="Schwarzerova J."/>
            <person name="Nykrynova M."/>
            <person name="Jureckova K."/>
            <person name="Cejkova D."/>
            <person name="Rychlik I."/>
        </authorList>
    </citation>
    <scope>NUCLEOTIDE SEQUENCE</scope>
    <source>
        <strain evidence="4">153_Feed</strain>
    </source>
</reference>
<dbReference type="InterPro" id="IPR029064">
    <property type="entry name" value="Ribosomal_eL30-like_sf"/>
</dbReference>
<accession>A0ABT7V1E2</accession>
<gene>
    <name evidence="4" type="ORF">QUW25_01805</name>
</gene>
<dbReference type="Pfam" id="PF00588">
    <property type="entry name" value="SpoU_methylase"/>
    <property type="match status" value="1"/>
</dbReference>
<evidence type="ECO:0000313" key="5">
    <source>
        <dbReference type="Proteomes" id="UP001529256"/>
    </source>
</evidence>
<keyword evidence="1 4" id="KW-0489">Methyltransferase</keyword>
<dbReference type="InterPro" id="IPR029026">
    <property type="entry name" value="tRNA_m1G_MTases_N"/>
</dbReference>
<evidence type="ECO:0000313" key="4">
    <source>
        <dbReference type="EMBL" id="MDM8270425.1"/>
    </source>
</evidence>
<dbReference type="Gene3D" id="3.40.1280.10">
    <property type="match status" value="1"/>
</dbReference>
<feature type="domain" description="tRNA/rRNA methyltransferase SpoU type" evidence="3">
    <location>
        <begin position="123"/>
        <end position="267"/>
    </location>
</feature>
<dbReference type="InterPro" id="IPR051259">
    <property type="entry name" value="rRNA_Methyltransferase"/>
</dbReference>
<evidence type="ECO:0000256" key="2">
    <source>
        <dbReference type="ARBA" id="ARBA00022679"/>
    </source>
</evidence>
<dbReference type="PANTHER" id="PTHR43191">
    <property type="entry name" value="RRNA METHYLTRANSFERASE 3"/>
    <property type="match status" value="1"/>
</dbReference>
<dbReference type="InterPro" id="IPR001537">
    <property type="entry name" value="SpoU_MeTrfase"/>
</dbReference>
<comment type="caution">
    <text evidence="4">The sequence shown here is derived from an EMBL/GenBank/DDBJ whole genome shotgun (WGS) entry which is preliminary data.</text>
</comment>
<dbReference type="GO" id="GO:0032259">
    <property type="term" value="P:methylation"/>
    <property type="evidence" value="ECO:0007669"/>
    <property type="project" value="UniProtKB-KW"/>
</dbReference>
<keyword evidence="5" id="KW-1185">Reference proteome</keyword>
<dbReference type="SUPFAM" id="SSF75217">
    <property type="entry name" value="alpha/beta knot"/>
    <property type="match status" value="1"/>
</dbReference>
<dbReference type="GO" id="GO:0008168">
    <property type="term" value="F:methyltransferase activity"/>
    <property type="evidence" value="ECO:0007669"/>
    <property type="project" value="UniProtKB-KW"/>
</dbReference>
<sequence length="272" mass="29634">MAQILQLDTLNDERLDVFARLTEHQLRNRINAERGVLVAESHIVVDVALKSGVEPCSFLVDERDLESSRELLDRAGDEVPAFVLPHAEMEHLTGFRLTRGLLCAMRRPRPRSVPEVIEGARNVAVIEDLTDVSNVGALFRNAAALGADAVILSPRCADPLCRRSVRVSMGNVFQVPWARAAQGEWPARTLGILREKGFSCLAMALDPDAVPLDDASLRGLGKRALLFGSEGYGLSRAAIEGCEKSVIIPMSHGVDSLNVAASSAVAFWQLFR</sequence>
<evidence type="ECO:0000259" key="3">
    <source>
        <dbReference type="Pfam" id="PF00588"/>
    </source>
</evidence>
<reference evidence="4" key="2">
    <citation type="submission" date="2023-06" db="EMBL/GenBank/DDBJ databases">
        <authorList>
            <person name="Zeman M."/>
            <person name="Kubasova T."/>
            <person name="Jahodarova E."/>
            <person name="Nykrynova M."/>
            <person name="Rychlik I."/>
        </authorList>
    </citation>
    <scope>NUCLEOTIDE SEQUENCE</scope>
    <source>
        <strain evidence="4">153_Feed</strain>
    </source>
</reference>
<dbReference type="PANTHER" id="PTHR43191:SF12">
    <property type="entry name" value="RRNA METHYLASE"/>
    <property type="match status" value="1"/>
</dbReference>
<protein>
    <submittedName>
        <fullName evidence="4">RNA methyltransferase</fullName>
    </submittedName>
</protein>
<name>A0ABT7V1E2_9ACTN</name>